<evidence type="ECO:0000313" key="4">
    <source>
        <dbReference type="Proteomes" id="UP000199612"/>
    </source>
</evidence>
<evidence type="ECO:0000259" key="2">
    <source>
        <dbReference type="Pfam" id="PF21106"/>
    </source>
</evidence>
<sequence>MDFYSLPNDWIRNKSERIVAVDTSKVEKFYTVLLESTRNIKEDLDSTFVEAFIETGENILDNGKVHVEDGLPHPETRDKLIALYNSVSIEELSLEEKKKAIQMMLISIVKEDQLQVNHQPTPDGIGVILSYFIDLFFETDEPLHLADLSVGSGNLLYTLFTTLFSENKEVKLTGVDNDELLISLASTISAILHIPVHLMHQDALQPLLLDPVDLMISDLPVGFYPIDVKKDDFKTRFEEGHSYSHYLLIEQGMKYLKESGYAFYILPTNVFETEEVKSLLKYVHSVGHVQAIIHMPLEWFSSVKSRKSLFIIQKKGEGSKQVSEVLVSDVPNIKDQKTFNEFILSIKKWKKEQQI</sequence>
<feature type="domain" description="YtxK-like N-terminal helical" evidence="2">
    <location>
        <begin position="27"/>
        <end position="105"/>
    </location>
</feature>
<dbReference type="Gene3D" id="3.40.50.150">
    <property type="entry name" value="Vaccinia Virus protein VP39"/>
    <property type="match status" value="1"/>
</dbReference>
<keyword evidence="4" id="KW-1185">Reference proteome</keyword>
<evidence type="ECO:0000313" key="3">
    <source>
        <dbReference type="EMBL" id="SFB85794.1"/>
    </source>
</evidence>
<dbReference type="GO" id="GO:0032259">
    <property type="term" value="P:methylation"/>
    <property type="evidence" value="ECO:0007669"/>
    <property type="project" value="UniProtKB-KW"/>
</dbReference>
<keyword evidence="3" id="KW-0808">Transferase</keyword>
<evidence type="ECO:0000259" key="1">
    <source>
        <dbReference type="Pfam" id="PF02384"/>
    </source>
</evidence>
<dbReference type="Pfam" id="PF21106">
    <property type="entry name" value="YtxK_like"/>
    <property type="match status" value="1"/>
</dbReference>
<accession>A0A1I1EF50</accession>
<dbReference type="InterPro" id="IPR029063">
    <property type="entry name" value="SAM-dependent_MTases_sf"/>
</dbReference>
<feature type="domain" description="DNA methylase adenine-specific" evidence="1">
    <location>
        <begin position="138"/>
        <end position="351"/>
    </location>
</feature>
<dbReference type="Proteomes" id="UP000199612">
    <property type="component" value="Unassembled WGS sequence"/>
</dbReference>
<keyword evidence="3" id="KW-0489">Methyltransferase</keyword>
<gene>
    <name evidence="3" type="ORF">SAMN04488102_101143</name>
</gene>
<dbReference type="InterPro" id="IPR052933">
    <property type="entry name" value="DNA_Protect_Modify"/>
</dbReference>
<dbReference type="InterPro" id="IPR003356">
    <property type="entry name" value="DNA_methylase_A-5"/>
</dbReference>
<reference evidence="4" key="1">
    <citation type="submission" date="2016-10" db="EMBL/GenBank/DDBJ databases">
        <authorList>
            <person name="Varghese N."/>
            <person name="Submissions S."/>
        </authorList>
    </citation>
    <scope>NUCLEOTIDE SEQUENCE [LARGE SCALE GENOMIC DNA]</scope>
    <source>
        <strain evidence="4">DSM 23664</strain>
    </source>
</reference>
<dbReference type="InterPro" id="IPR048375">
    <property type="entry name" value="YtxK-like_N"/>
</dbReference>
<dbReference type="PANTHER" id="PTHR41313">
    <property type="entry name" value="ADENINE-SPECIFIC METHYLTRANSFERASE"/>
    <property type="match status" value="1"/>
</dbReference>
<name>A0A1I1EF50_9LACT</name>
<dbReference type="PIRSF" id="PIRSF026567">
    <property type="entry name" value="Adenine_mtase_bact_prd"/>
    <property type="match status" value="1"/>
</dbReference>
<dbReference type="GO" id="GO:0003677">
    <property type="term" value="F:DNA binding"/>
    <property type="evidence" value="ECO:0007669"/>
    <property type="project" value="InterPro"/>
</dbReference>
<dbReference type="OrthoDB" id="9788159at2"/>
<dbReference type="Gene3D" id="1.10.150.470">
    <property type="match status" value="1"/>
</dbReference>
<protein>
    <submittedName>
        <fullName evidence="3">Site-specific DNA-methyltransferase (Adenine-specific)</fullName>
    </submittedName>
</protein>
<dbReference type="STRING" id="753702.SAMN04488102_101143"/>
<dbReference type="InterPro" id="IPR016843">
    <property type="entry name" value="S-AdoMet-dep_Ade-MeTrfase_prd"/>
</dbReference>
<organism evidence="3 4">
    <name type="scientific">Alkalibacterium subtropicum</name>
    <dbReference type="NCBI Taxonomy" id="753702"/>
    <lineage>
        <taxon>Bacteria</taxon>
        <taxon>Bacillati</taxon>
        <taxon>Bacillota</taxon>
        <taxon>Bacilli</taxon>
        <taxon>Lactobacillales</taxon>
        <taxon>Carnobacteriaceae</taxon>
        <taxon>Alkalibacterium</taxon>
    </lineage>
</organism>
<dbReference type="PANTHER" id="PTHR41313:SF1">
    <property type="entry name" value="DNA METHYLASE ADENINE-SPECIFIC DOMAIN-CONTAINING PROTEIN"/>
    <property type="match status" value="1"/>
</dbReference>
<dbReference type="SUPFAM" id="SSF53335">
    <property type="entry name" value="S-adenosyl-L-methionine-dependent methyltransferases"/>
    <property type="match status" value="1"/>
</dbReference>
<proteinExistence type="predicted"/>
<dbReference type="Pfam" id="PF02384">
    <property type="entry name" value="N6_Mtase"/>
    <property type="match status" value="1"/>
</dbReference>
<dbReference type="EMBL" id="FOLT01000001">
    <property type="protein sequence ID" value="SFB85794.1"/>
    <property type="molecule type" value="Genomic_DNA"/>
</dbReference>
<dbReference type="AlphaFoldDB" id="A0A1I1EF50"/>
<dbReference type="GO" id="GO:0008170">
    <property type="term" value="F:N-methyltransferase activity"/>
    <property type="evidence" value="ECO:0007669"/>
    <property type="project" value="InterPro"/>
</dbReference>